<keyword evidence="5" id="KW-1185">Reference proteome</keyword>
<feature type="domain" description="Putative auto-transporter adhesin head GIN" evidence="3">
    <location>
        <begin position="39"/>
        <end position="222"/>
    </location>
</feature>
<accession>A0A3N4Q9E7</accession>
<feature type="signal peptide" evidence="2">
    <location>
        <begin position="1"/>
        <end position="19"/>
    </location>
</feature>
<dbReference type="PROSITE" id="PS51257">
    <property type="entry name" value="PROKAR_LIPOPROTEIN"/>
    <property type="match status" value="1"/>
</dbReference>
<reference evidence="4 5" key="1">
    <citation type="submission" date="2018-11" db="EMBL/GenBank/DDBJ databases">
        <title>Chitinophaga lutea sp.nov., isolate from arsenic contaminated soil.</title>
        <authorList>
            <person name="Zong Y."/>
        </authorList>
    </citation>
    <scope>NUCLEOTIDE SEQUENCE [LARGE SCALE GENOMIC DNA]</scope>
    <source>
        <strain evidence="4 5">ZY74</strain>
    </source>
</reference>
<dbReference type="EMBL" id="RPDH01000001">
    <property type="protein sequence ID" value="RPE12667.1"/>
    <property type="molecule type" value="Genomic_DNA"/>
</dbReference>
<dbReference type="RefSeq" id="WP_123845177.1">
    <property type="nucleotide sequence ID" value="NZ_RPDH01000001.1"/>
</dbReference>
<evidence type="ECO:0000313" key="5">
    <source>
        <dbReference type="Proteomes" id="UP000278351"/>
    </source>
</evidence>
<organism evidence="4 5">
    <name type="scientific">Chitinophaga lutea</name>
    <dbReference type="NCBI Taxonomy" id="2488634"/>
    <lineage>
        <taxon>Bacteria</taxon>
        <taxon>Pseudomonadati</taxon>
        <taxon>Bacteroidota</taxon>
        <taxon>Chitinophagia</taxon>
        <taxon>Chitinophagales</taxon>
        <taxon>Chitinophagaceae</taxon>
        <taxon>Chitinophaga</taxon>
    </lineage>
</organism>
<keyword evidence="2" id="KW-0732">Signal</keyword>
<dbReference type="Pfam" id="PF10988">
    <property type="entry name" value="DUF2807"/>
    <property type="match status" value="1"/>
</dbReference>
<dbReference type="Proteomes" id="UP000278351">
    <property type="component" value="Unassembled WGS sequence"/>
</dbReference>
<evidence type="ECO:0000256" key="2">
    <source>
        <dbReference type="SAM" id="SignalP"/>
    </source>
</evidence>
<dbReference type="PANTHER" id="PTHR39200">
    <property type="entry name" value="HYPOTHETICAL EXPORTED PROTEIN"/>
    <property type="match status" value="1"/>
</dbReference>
<feature type="region of interest" description="Disordered" evidence="1">
    <location>
        <begin position="212"/>
        <end position="237"/>
    </location>
</feature>
<feature type="chain" id="PRO_5018098803" evidence="2">
    <location>
        <begin position="20"/>
        <end position="237"/>
    </location>
</feature>
<dbReference type="InterPro" id="IPR021255">
    <property type="entry name" value="DUF2807"/>
</dbReference>
<dbReference type="Gene3D" id="2.160.20.120">
    <property type="match status" value="1"/>
</dbReference>
<comment type="caution">
    <text evidence="4">The sequence shown here is derived from an EMBL/GenBank/DDBJ whole genome shotgun (WGS) entry which is preliminary data.</text>
</comment>
<dbReference type="PANTHER" id="PTHR39200:SF1">
    <property type="entry name" value="AUTO-TRANSPORTER ADHESIN HEAD GIN DOMAIN-CONTAINING PROTEIN-RELATED"/>
    <property type="match status" value="1"/>
</dbReference>
<gene>
    <name evidence="4" type="ORF">EGT74_03715</name>
</gene>
<dbReference type="OrthoDB" id="1014513at2"/>
<evidence type="ECO:0000256" key="1">
    <source>
        <dbReference type="SAM" id="MobiDB-lite"/>
    </source>
</evidence>
<sequence length="237" mass="24892">MKTVSRLFLLPLLLLTVLAACDSVDGSGRVTKEDRQVGDFSAVAVSGSMDVFITHGNTRSLSIEGEDNIVPLIESNIDNGALEIRFKPNTNVRTHRDVKVYIITPVLEGVNVNGSGDVKVMSHFASDRGLSLNLSGSGDLSGSFDAPEVRVSVAGSGNVKLKGQTRDLNVNIAGSGNCEADELLAETAEVNIAGSGNADVHASRELKANTLGSGDVRYKGDPQLNVSKLGSGTVKKR</sequence>
<name>A0A3N4Q9E7_9BACT</name>
<protein>
    <submittedName>
        <fullName evidence="4">DUF2807 domain-containing protein</fullName>
    </submittedName>
</protein>
<dbReference type="AlphaFoldDB" id="A0A3N4Q9E7"/>
<proteinExistence type="predicted"/>
<evidence type="ECO:0000313" key="4">
    <source>
        <dbReference type="EMBL" id="RPE12667.1"/>
    </source>
</evidence>
<evidence type="ECO:0000259" key="3">
    <source>
        <dbReference type="Pfam" id="PF10988"/>
    </source>
</evidence>